<dbReference type="InterPro" id="IPR053150">
    <property type="entry name" value="Teicoplanin_resist-assoc"/>
</dbReference>
<dbReference type="InterPro" id="IPR006976">
    <property type="entry name" value="VanZ-like"/>
</dbReference>
<proteinExistence type="predicted"/>
<evidence type="ECO:0000259" key="2">
    <source>
        <dbReference type="Pfam" id="PF04892"/>
    </source>
</evidence>
<feature type="transmembrane region" description="Helical" evidence="1">
    <location>
        <begin position="41"/>
        <end position="59"/>
    </location>
</feature>
<dbReference type="PANTHER" id="PTHR36834:SF1">
    <property type="entry name" value="INTEGRAL MEMBRANE PROTEIN"/>
    <property type="match status" value="1"/>
</dbReference>
<comment type="caution">
    <text evidence="3">The sequence shown here is derived from an EMBL/GenBank/DDBJ whole genome shotgun (WGS) entry which is preliminary data.</text>
</comment>
<dbReference type="RefSeq" id="WP_141005317.1">
    <property type="nucleotide sequence ID" value="NZ_BAAAOR010000014.1"/>
</dbReference>
<feature type="transmembrane region" description="Helical" evidence="1">
    <location>
        <begin position="312"/>
        <end position="329"/>
    </location>
</feature>
<feature type="transmembrane region" description="Helical" evidence="1">
    <location>
        <begin position="104"/>
        <end position="122"/>
    </location>
</feature>
<reference evidence="3 4" key="1">
    <citation type="journal article" date="2019" name="Int. J. Syst. Evol. Microbiol.">
        <title>The Global Catalogue of Microorganisms (GCM) 10K type strain sequencing project: providing services to taxonomists for standard genome sequencing and annotation.</title>
        <authorList>
            <consortium name="The Broad Institute Genomics Platform"/>
            <consortium name="The Broad Institute Genome Sequencing Center for Infectious Disease"/>
            <person name="Wu L."/>
            <person name="Ma J."/>
        </authorList>
    </citation>
    <scope>NUCLEOTIDE SEQUENCE [LARGE SCALE GENOMIC DNA]</scope>
    <source>
        <strain evidence="3 4">JCM 14942</strain>
    </source>
</reference>
<organism evidence="3 4">
    <name type="scientific">Nocardioides humi</name>
    <dbReference type="NCBI Taxonomy" id="449461"/>
    <lineage>
        <taxon>Bacteria</taxon>
        <taxon>Bacillati</taxon>
        <taxon>Actinomycetota</taxon>
        <taxon>Actinomycetes</taxon>
        <taxon>Propionibacteriales</taxon>
        <taxon>Nocardioidaceae</taxon>
        <taxon>Nocardioides</taxon>
    </lineage>
</organism>
<dbReference type="PANTHER" id="PTHR36834">
    <property type="entry name" value="MEMBRANE PROTEIN-RELATED"/>
    <property type="match status" value="1"/>
</dbReference>
<evidence type="ECO:0000313" key="4">
    <source>
        <dbReference type="Proteomes" id="UP001500842"/>
    </source>
</evidence>
<evidence type="ECO:0000313" key="3">
    <source>
        <dbReference type="EMBL" id="GAA1513664.1"/>
    </source>
</evidence>
<feature type="transmembrane region" description="Helical" evidence="1">
    <location>
        <begin position="206"/>
        <end position="228"/>
    </location>
</feature>
<dbReference type="Pfam" id="PF04892">
    <property type="entry name" value="VanZ"/>
    <property type="match status" value="1"/>
</dbReference>
<sequence>MSDQMLNAVVATVLGSVVAVVLLLPVAAVEYRRDGRLGPRDLAVLLSGAVYGLALWTYTLLPMPASDDYTCVGRQTVPFDTIRGIDWGDLGSRAGLSALVHDPAFLQAALNVLLFVPLGWFVRRIARRGVVVATALGFGISLLIETTQATGVWHLYDCAYRLFDVDDLMINTLGATLGSLVAAIFIRRRRPEVVWPTTITYGRRLVGMVCDGLFVLLLGSALAVAYRAVQLYVLDVAYDELPTTPQRLLQWGVPALVEVCSVLLAGRTVGEWVVSVRTVARRGGRVPVVARPVKLATGVGPFLVLVAVPGSWAGPVLLLFVVVTVAAAIPGREHRGLSHAAAGLDLEIVLPRAVARQRGGQVPAGGG</sequence>
<dbReference type="EMBL" id="BAAAOR010000014">
    <property type="protein sequence ID" value="GAA1513664.1"/>
    <property type="molecule type" value="Genomic_DNA"/>
</dbReference>
<accession>A0ABN2A8Z9</accession>
<dbReference type="Proteomes" id="UP001500842">
    <property type="component" value="Unassembled WGS sequence"/>
</dbReference>
<keyword evidence="1" id="KW-0472">Membrane</keyword>
<keyword evidence="1" id="KW-0812">Transmembrane</keyword>
<feature type="transmembrane region" description="Helical" evidence="1">
    <location>
        <begin position="168"/>
        <end position="186"/>
    </location>
</feature>
<keyword evidence="4" id="KW-1185">Reference proteome</keyword>
<feature type="transmembrane region" description="Helical" evidence="1">
    <location>
        <begin position="6"/>
        <end position="29"/>
    </location>
</feature>
<feature type="transmembrane region" description="Helical" evidence="1">
    <location>
        <begin position="129"/>
        <end position="156"/>
    </location>
</feature>
<gene>
    <name evidence="3" type="ORF">GCM10009788_17620</name>
</gene>
<evidence type="ECO:0000256" key="1">
    <source>
        <dbReference type="SAM" id="Phobius"/>
    </source>
</evidence>
<feature type="domain" description="VanZ-like" evidence="2">
    <location>
        <begin position="50"/>
        <end position="185"/>
    </location>
</feature>
<keyword evidence="1" id="KW-1133">Transmembrane helix</keyword>
<name>A0ABN2A8Z9_9ACTN</name>
<protein>
    <recommendedName>
        <fullName evidence="2">VanZ-like domain-containing protein</fullName>
    </recommendedName>
</protein>